<dbReference type="GeneID" id="39746667"/>
<evidence type="ECO:0008006" key="5">
    <source>
        <dbReference type="Google" id="ProtNLM"/>
    </source>
</evidence>
<keyword evidence="2" id="KW-0732">Signal</keyword>
<dbReference type="Proteomes" id="UP000195521">
    <property type="component" value="Unassembled WGS sequence"/>
</dbReference>
<feature type="signal peptide" evidence="2">
    <location>
        <begin position="1"/>
        <end position="20"/>
    </location>
</feature>
<evidence type="ECO:0000313" key="4">
    <source>
        <dbReference type="Proteomes" id="UP000195521"/>
    </source>
</evidence>
<gene>
    <name evidence="3" type="ORF">PGO_060990</name>
</gene>
<evidence type="ECO:0000256" key="1">
    <source>
        <dbReference type="SAM" id="MobiDB-lite"/>
    </source>
</evidence>
<comment type="caution">
    <text evidence="3">The sequence shown here is derived from an EMBL/GenBank/DDBJ whole genome shotgun (WGS) entry which is preliminary data.</text>
</comment>
<sequence>MPSVFAWVMLFFLLCDFYDTLKLRNSTKNIIHTYDNSDSSRNARSFSPNSNVRQFFINNKNVLENRLRCDRKNLFIKRNVERDLSHRKEELFMNRKEEEKEQGVHKNEMKINKFKNSNGHEFLCTNLLMNNEEKNFIVDLCSDNSFMFDKKEDFFDRSSNGKSGVKGQGLLSLCLWFDKEDIHKTHEEIYLNRSKIEVDKLIKAKGSLKKNNTFHFYVMKDEGLDKHFDGILGFDFFSKFETFLFDTINMIIHLGDNSDDYHRAMNRLEMWKNKDLYEKIELHNYSNHIKYFHIDVNNHLYKGLLDSGTSKTLVVNSDMKLEKEDPNGDGVIIENILNEKFKVNKLKKMNRFHIVSKENKLLLTPLQMNEIYTSENKISYLDSNVVLLGLDFFLNKKFLFDLKNSVLYVHWKSSDLSFSDQRDKRYIKSSEKQENDRNNSPIDEFKVNEKCSEIYEQLKNKELSFLKMSKELEKENISMHDCKSTNDVIKKYAIKILYGSEYLSKNASDGRGKEFDERYKEITNFFKKLNSEEKQNMLNKIVNILKNNYYNTIGGGGAGSSSSKKRGENDKENITNEYEKASEILEKYVKYEIENKQYSLHRFKSWNVNRKSEKAVDEEYNHLLELYNAHPEYSFEILNDFKKELSSKRINVNNIENENEIIKKVAESRVYNNHQQNNFNKEGRNKRRKNIIVRRFTNDGNNVHTQIIIRRNGLDQDGENDNNGSSSSSEEGDEYGNDQYGNFDKMDDIFPNSLFSGIFKNFFGDSNRSQNYRNIRDGDGTDESYESDGSDENDGRDESGDNGGGDLFSELNNLFGFGNIGENIFRKKKKKSVIGFKTKEPNNLSEEEKEGTGAKNKLDSISEAIKEEKDVDIIYLLNKVQKLNDENLKNFILQSLKNENVRKILVDALKKGYQNTYEQCQKKNDNKSMYLLQMLKQTGVF</sequence>
<keyword evidence="4" id="KW-1185">Reference proteome</keyword>
<proteinExistence type="predicted"/>
<feature type="compositionally biased region" description="Acidic residues" evidence="1">
    <location>
        <begin position="780"/>
        <end position="795"/>
    </location>
</feature>
<dbReference type="OMA" id="NKGMYLL"/>
<organism evidence="3 4">
    <name type="scientific">Plasmodium gonderi</name>
    <dbReference type="NCBI Taxonomy" id="77519"/>
    <lineage>
        <taxon>Eukaryota</taxon>
        <taxon>Sar</taxon>
        <taxon>Alveolata</taxon>
        <taxon>Apicomplexa</taxon>
        <taxon>Aconoidasida</taxon>
        <taxon>Haemosporida</taxon>
        <taxon>Plasmodiidae</taxon>
        <taxon>Plasmodium</taxon>
        <taxon>Plasmodium (Plasmodium)</taxon>
    </lineage>
</organism>
<feature type="chain" id="PRO_5012982609" description="Peptidase A2 domain-containing protein" evidence="2">
    <location>
        <begin position="21"/>
        <end position="941"/>
    </location>
</feature>
<protein>
    <recommendedName>
        <fullName evidence="5">Peptidase A2 domain-containing protein</fullName>
    </recommendedName>
</protein>
<accession>A0A1Y1JF41</accession>
<reference evidence="4" key="1">
    <citation type="submission" date="2017-04" db="EMBL/GenBank/DDBJ databases">
        <title>Plasmodium gonderi genome.</title>
        <authorList>
            <person name="Arisue N."/>
            <person name="Honma H."/>
            <person name="Kawai S."/>
            <person name="Tougan T."/>
            <person name="Tanabe K."/>
            <person name="Horii T."/>
        </authorList>
    </citation>
    <scope>NUCLEOTIDE SEQUENCE [LARGE SCALE GENOMIC DNA]</scope>
    <source>
        <strain evidence="4">ATCC 30045</strain>
    </source>
</reference>
<feature type="region of interest" description="Disordered" evidence="1">
    <location>
        <begin position="710"/>
        <end position="743"/>
    </location>
</feature>
<dbReference type="EMBL" id="BDQF01000007">
    <property type="protein sequence ID" value="GAW79955.1"/>
    <property type="molecule type" value="Genomic_DNA"/>
</dbReference>
<evidence type="ECO:0000256" key="2">
    <source>
        <dbReference type="SAM" id="SignalP"/>
    </source>
</evidence>
<name>A0A1Y1JF41_PLAGO</name>
<dbReference type="RefSeq" id="XP_028542544.1">
    <property type="nucleotide sequence ID" value="XM_028686743.1"/>
</dbReference>
<dbReference type="OrthoDB" id="377242at2759"/>
<feature type="region of interest" description="Disordered" evidence="1">
    <location>
        <begin position="769"/>
        <end position="805"/>
    </location>
</feature>
<evidence type="ECO:0000313" key="3">
    <source>
        <dbReference type="EMBL" id="GAW79955.1"/>
    </source>
</evidence>
<dbReference type="AlphaFoldDB" id="A0A1Y1JF41"/>